<evidence type="ECO:0000256" key="4">
    <source>
        <dbReference type="ARBA" id="ARBA00022574"/>
    </source>
</evidence>
<evidence type="ECO:0000256" key="8">
    <source>
        <dbReference type="PROSITE-ProRule" id="PRU00221"/>
    </source>
</evidence>
<evidence type="ECO:0000256" key="2">
    <source>
        <dbReference type="ARBA" id="ARBA00018260"/>
    </source>
</evidence>
<dbReference type="Pfam" id="PF00400">
    <property type="entry name" value="WD40"/>
    <property type="match status" value="5"/>
</dbReference>
<dbReference type="PRINTS" id="PR00320">
    <property type="entry name" value="GPROTEINBRPT"/>
</dbReference>
<feature type="repeat" description="WD" evidence="8">
    <location>
        <begin position="162"/>
        <end position="203"/>
    </location>
</feature>
<comment type="function">
    <text evidence="7">Ribosome biogenesis factor. Involved in nucleolar processing of pre-18S ribosomal RNA. Required for optimal pre-ribosomal RNA transcription by RNA polymerase I. Part of the small subunit (SSU) processome, first precursor of the small eukaryotic ribosomal subunit. During the assembly of the SSU processome in the nucleolus, many ribosome biogenesis factors, an RNA chaperone and ribosomal proteins associate with the nascent pre-rRNA and work in concert to generate RNA folding, modifications, rearrangements and cleavage as well as targeted degradation of pre-ribosomal RNA by the RNA exosome.</text>
</comment>
<organism evidence="10 11">
    <name type="scientific">Hyalella azteca</name>
    <name type="common">Amphipod</name>
    <dbReference type="NCBI Taxonomy" id="294128"/>
    <lineage>
        <taxon>Eukaryota</taxon>
        <taxon>Metazoa</taxon>
        <taxon>Ecdysozoa</taxon>
        <taxon>Arthropoda</taxon>
        <taxon>Crustacea</taxon>
        <taxon>Multicrustacea</taxon>
        <taxon>Malacostraca</taxon>
        <taxon>Eumalacostraca</taxon>
        <taxon>Peracarida</taxon>
        <taxon>Amphipoda</taxon>
        <taxon>Senticaudata</taxon>
        <taxon>Talitrida</taxon>
        <taxon>Talitroidea</taxon>
        <taxon>Hyalellidae</taxon>
        <taxon>Hyalella</taxon>
    </lineage>
</organism>
<dbReference type="AlphaFoldDB" id="A0A8B7P6G0"/>
<dbReference type="PROSITE" id="PS50082">
    <property type="entry name" value="WD_REPEATS_2"/>
    <property type="match status" value="4"/>
</dbReference>
<dbReference type="InterPro" id="IPR018983">
    <property type="entry name" value="U3_snoRNA-assocProt_15_C"/>
</dbReference>
<proteinExistence type="predicted"/>
<dbReference type="PANTHER" id="PTHR19924">
    <property type="entry name" value="UTP15 U3 SMALL NUCLEOLAR RNA-ASSOCIATED PROTEIN 15 FAMILY MEMBER"/>
    <property type="match status" value="1"/>
</dbReference>
<dbReference type="GO" id="GO:0045943">
    <property type="term" value="P:positive regulation of transcription by RNA polymerase I"/>
    <property type="evidence" value="ECO:0007669"/>
    <property type="project" value="TreeGrafter"/>
</dbReference>
<evidence type="ECO:0000256" key="6">
    <source>
        <dbReference type="ARBA" id="ARBA00023242"/>
    </source>
</evidence>
<dbReference type="SUPFAM" id="SSF50978">
    <property type="entry name" value="WD40 repeat-like"/>
    <property type="match status" value="1"/>
</dbReference>
<gene>
    <name evidence="11" type="primary">LOC108677052</name>
</gene>
<reference evidence="11" key="1">
    <citation type="submission" date="2025-08" db="UniProtKB">
        <authorList>
            <consortium name="RefSeq"/>
        </authorList>
    </citation>
    <scope>IDENTIFICATION</scope>
    <source>
        <tissue evidence="11">Whole organism</tissue>
    </source>
</reference>
<evidence type="ECO:0000313" key="10">
    <source>
        <dbReference type="Proteomes" id="UP000694843"/>
    </source>
</evidence>
<evidence type="ECO:0000256" key="5">
    <source>
        <dbReference type="ARBA" id="ARBA00022737"/>
    </source>
</evidence>
<dbReference type="PROSITE" id="PS50294">
    <property type="entry name" value="WD_REPEATS_REGION"/>
    <property type="match status" value="3"/>
</dbReference>
<feature type="domain" description="U3 small nucleolar RNA-associated protein 15 C-terminal" evidence="9">
    <location>
        <begin position="347"/>
        <end position="478"/>
    </location>
</feature>
<evidence type="ECO:0000256" key="1">
    <source>
        <dbReference type="ARBA" id="ARBA00004604"/>
    </source>
</evidence>
<evidence type="ECO:0000313" key="11">
    <source>
        <dbReference type="RefSeq" id="XP_018020696.1"/>
    </source>
</evidence>
<feature type="repeat" description="WD" evidence="8">
    <location>
        <begin position="119"/>
        <end position="161"/>
    </location>
</feature>
<evidence type="ECO:0000256" key="3">
    <source>
        <dbReference type="ARBA" id="ARBA00022552"/>
    </source>
</evidence>
<dbReference type="InterPro" id="IPR015943">
    <property type="entry name" value="WD40/YVTN_repeat-like_dom_sf"/>
</dbReference>
<accession>A0A8B7P6G0</accession>
<evidence type="ECO:0000259" key="9">
    <source>
        <dbReference type="Pfam" id="PF09384"/>
    </source>
</evidence>
<keyword evidence="10" id="KW-1185">Reference proteome</keyword>
<protein>
    <recommendedName>
        <fullName evidence="2">U3 small nucleolar RNA-associated protein 15 homolog</fullName>
    </recommendedName>
</protein>
<dbReference type="InterPro" id="IPR036322">
    <property type="entry name" value="WD40_repeat_dom_sf"/>
</dbReference>
<dbReference type="CDD" id="cd00200">
    <property type="entry name" value="WD40"/>
    <property type="match status" value="1"/>
</dbReference>
<dbReference type="Pfam" id="PF09384">
    <property type="entry name" value="UTP15_C"/>
    <property type="match status" value="1"/>
</dbReference>
<dbReference type="GeneID" id="108677052"/>
<keyword evidence="3" id="KW-0698">rRNA processing</keyword>
<dbReference type="InterPro" id="IPR020472">
    <property type="entry name" value="WD40_PAC1"/>
</dbReference>
<dbReference type="PANTHER" id="PTHR19924:SF26">
    <property type="entry name" value="U3 SMALL NUCLEOLAR RNA-ASSOCIATED PROTEIN 15 HOMOLOG"/>
    <property type="match status" value="1"/>
</dbReference>
<feature type="repeat" description="WD" evidence="8">
    <location>
        <begin position="245"/>
        <end position="286"/>
    </location>
</feature>
<dbReference type="OrthoDB" id="431715at2759"/>
<name>A0A8B7P6G0_HYAAZ</name>
<keyword evidence="6" id="KW-0539">Nucleus</keyword>
<sequence>MMTAFKKTILSTYEPTVAALGVDQKIWSNLSKPVIVREFTEINYVHACPSSSFLAAVSTGYKVIIYNCRTGRSLSTISRFNSTVYGATYRNDGKLFVVGSEDSRIRLFDCKNNDQLRVFYGHEGPVRRVKFMPDFPPRLVSFSDDKSVAVWDIAEEAKILDLKGHSDFVRAGCVSRAPALVMSGSDDRSVRVWDTRTGNCVFNFDHGTSHVNDVISYGGGNVLAAAGGNEVRIWDLAAGKLLAKLCRHHKDVTSLALATAGSRLVSGSLDRHLKIYDTSTYEVVHTIECPASVLSFAVMPEDEGLVIGMISEGKGVISLQKKPYKKPAAAVESTKPENNSASVKVIKDYQPISLSQPDRMLLRSQHSQVLDVVLRNVSISATVAYLAELVRLGGIYSALAGRSEPELRPLIRFLTKHYSNPSYKAVLHDVVNLLLDFYAKKVTAGSPLQEHITQLHEMVAHDTALMSELLSLESSLTLVSLAAGDTYSCSPAVPLLQYQ</sequence>
<dbReference type="Gene3D" id="2.130.10.10">
    <property type="entry name" value="YVTN repeat-like/Quinoprotein amine dehydrogenase"/>
    <property type="match status" value="2"/>
</dbReference>
<comment type="subcellular location">
    <subcellularLocation>
        <location evidence="1">Nucleus</location>
        <location evidence="1">Nucleolus</location>
    </subcellularLocation>
</comment>
<dbReference type="InterPro" id="IPR001680">
    <property type="entry name" value="WD40_rpt"/>
</dbReference>
<dbReference type="RefSeq" id="XP_018020696.1">
    <property type="nucleotide sequence ID" value="XM_018165207.2"/>
</dbReference>
<dbReference type="OMA" id="CEHPVES"/>
<dbReference type="GO" id="GO:0005730">
    <property type="term" value="C:nucleolus"/>
    <property type="evidence" value="ECO:0007669"/>
    <property type="project" value="UniProtKB-SubCell"/>
</dbReference>
<dbReference type="GO" id="GO:0006364">
    <property type="term" value="P:rRNA processing"/>
    <property type="evidence" value="ECO:0007669"/>
    <property type="project" value="UniProtKB-KW"/>
</dbReference>
<dbReference type="SMART" id="SM00320">
    <property type="entry name" value="WD40"/>
    <property type="match status" value="6"/>
</dbReference>
<dbReference type="InterPro" id="IPR019775">
    <property type="entry name" value="WD40_repeat_CS"/>
</dbReference>
<dbReference type="KEGG" id="hazt:108677052"/>
<dbReference type="Proteomes" id="UP000694843">
    <property type="component" value="Unplaced"/>
</dbReference>
<keyword evidence="4 8" id="KW-0853">WD repeat</keyword>
<evidence type="ECO:0000256" key="7">
    <source>
        <dbReference type="ARBA" id="ARBA00045437"/>
    </source>
</evidence>
<dbReference type="PROSITE" id="PS00678">
    <property type="entry name" value="WD_REPEATS_1"/>
    <property type="match status" value="1"/>
</dbReference>
<keyword evidence="5" id="KW-0677">Repeat</keyword>
<feature type="repeat" description="WD" evidence="8">
    <location>
        <begin position="77"/>
        <end position="118"/>
    </location>
</feature>